<keyword evidence="3" id="KW-1185">Reference proteome</keyword>
<dbReference type="RefSeq" id="WP_018623301.1">
    <property type="nucleotide sequence ID" value="NZ_CP140158.1"/>
</dbReference>
<name>A0ABZ0X4L5_9GAMM</name>
<proteinExistence type="predicted"/>
<organism evidence="2 3">
    <name type="scientific">Kangiella aquimarina</name>
    <dbReference type="NCBI Taxonomy" id="261965"/>
    <lineage>
        <taxon>Bacteria</taxon>
        <taxon>Pseudomonadati</taxon>
        <taxon>Pseudomonadota</taxon>
        <taxon>Gammaproteobacteria</taxon>
        <taxon>Kangiellales</taxon>
        <taxon>Kangiellaceae</taxon>
        <taxon>Kangiella</taxon>
    </lineage>
</organism>
<evidence type="ECO:0000313" key="3">
    <source>
        <dbReference type="Proteomes" id="UP001324185"/>
    </source>
</evidence>
<evidence type="ECO:0000256" key="1">
    <source>
        <dbReference type="SAM" id="MobiDB-lite"/>
    </source>
</evidence>
<dbReference type="EMBL" id="CP140158">
    <property type="protein sequence ID" value="WQG85323.1"/>
    <property type="molecule type" value="Genomic_DNA"/>
</dbReference>
<dbReference type="Proteomes" id="UP001324185">
    <property type="component" value="Chromosome"/>
</dbReference>
<protein>
    <submittedName>
        <fullName evidence="2">Uncharacterized protein</fullName>
    </submittedName>
</protein>
<gene>
    <name evidence="2" type="ORF">SR900_00230</name>
</gene>
<reference evidence="2 3" key="1">
    <citation type="submission" date="2023-11" db="EMBL/GenBank/DDBJ databases">
        <title>MicrobeMod: A computational toolkit for identifying prokaryotic methylation and restriction-modification with nanopore sequencing.</title>
        <authorList>
            <person name="Crits-Christoph A."/>
            <person name="Kang S.C."/>
            <person name="Lee H."/>
            <person name="Ostrov N."/>
        </authorList>
    </citation>
    <scope>NUCLEOTIDE SEQUENCE [LARGE SCALE GENOMIC DNA]</scope>
    <source>
        <strain evidence="2 3">DSMZ 16071</strain>
    </source>
</reference>
<sequence length="82" mass="8915">MSHNLQLIETIANLTSEQSQSVSELTALGFEQELAEAIAQRDITKLESLLGANTNVAVILAPAEDDEDTSEDDSREEEIKIA</sequence>
<accession>A0ABZ0X4L5</accession>
<feature type="region of interest" description="Disordered" evidence="1">
    <location>
        <begin position="62"/>
        <end position="82"/>
    </location>
</feature>
<evidence type="ECO:0000313" key="2">
    <source>
        <dbReference type="EMBL" id="WQG85323.1"/>
    </source>
</evidence>
<feature type="compositionally biased region" description="Acidic residues" evidence="1">
    <location>
        <begin position="63"/>
        <end position="76"/>
    </location>
</feature>